<name>A0A2T0ATY6_9FIRM</name>
<evidence type="ECO:0000256" key="1">
    <source>
        <dbReference type="SAM" id="Phobius"/>
    </source>
</evidence>
<dbReference type="AlphaFoldDB" id="A0A2T0ATY6"/>
<dbReference type="Proteomes" id="UP000238415">
    <property type="component" value="Unassembled WGS sequence"/>
</dbReference>
<feature type="transmembrane region" description="Helical" evidence="1">
    <location>
        <begin position="72"/>
        <end position="92"/>
    </location>
</feature>
<comment type="caution">
    <text evidence="2">The sequence shown here is derived from an EMBL/GenBank/DDBJ whole genome shotgun (WGS) entry which is preliminary data.</text>
</comment>
<keyword evidence="3" id="KW-1185">Reference proteome</keyword>
<dbReference type="InterPro" id="IPR019074">
    <property type="entry name" value="YabQ"/>
</dbReference>
<reference evidence="2 3" key="1">
    <citation type="submission" date="2018-03" db="EMBL/GenBank/DDBJ databases">
        <title>Genome sequence of Moorella humiferrea DSM 23265.</title>
        <authorList>
            <person name="Poehlein A."/>
            <person name="Daniel R."/>
        </authorList>
    </citation>
    <scope>NUCLEOTIDE SEQUENCE [LARGE SCALE GENOMIC DNA]</scope>
    <source>
        <strain evidence="2 3">DSM 23265</strain>
    </source>
</reference>
<organism evidence="2 3">
    <name type="scientific">Neomoorella humiferrea</name>
    <dbReference type="NCBI Taxonomy" id="676965"/>
    <lineage>
        <taxon>Bacteria</taxon>
        <taxon>Bacillati</taxon>
        <taxon>Bacillota</taxon>
        <taxon>Clostridia</taxon>
        <taxon>Neomoorellales</taxon>
        <taxon>Neomoorellaceae</taxon>
        <taxon>Neomoorella</taxon>
    </lineage>
</organism>
<protein>
    <submittedName>
        <fullName evidence="2">Spore cortex protein YabQ</fullName>
    </submittedName>
</protein>
<accession>A0A2T0ATY6</accession>
<sequence length="145" mass="16660">MIPLPEQWQIFMALGGGGLLLAFLFDCYRVGRYFWRPRGMTSHLGDAVFWLILTVFTFALLMFINWGEMRAYVFLGLGMGVTSYSLFLSGSVRPWLYRSGRLLGKVMAGGRRLITGVFFIVIIPGRIVYRLTSLFHRHRPPHPLE</sequence>
<dbReference type="Pfam" id="PF09578">
    <property type="entry name" value="Spore_YabQ"/>
    <property type="match status" value="1"/>
</dbReference>
<dbReference type="EMBL" id="PVXM01000015">
    <property type="protein sequence ID" value="PRR73899.1"/>
    <property type="molecule type" value="Genomic_DNA"/>
</dbReference>
<gene>
    <name evidence="2" type="ORF">MOHU_10390</name>
</gene>
<keyword evidence="1" id="KW-1133">Transmembrane helix</keyword>
<evidence type="ECO:0000313" key="3">
    <source>
        <dbReference type="Proteomes" id="UP000238415"/>
    </source>
</evidence>
<dbReference type="NCBIfam" id="TIGR02893">
    <property type="entry name" value="spore_yabQ"/>
    <property type="match status" value="1"/>
</dbReference>
<feature type="transmembrane region" description="Helical" evidence="1">
    <location>
        <begin position="6"/>
        <end position="26"/>
    </location>
</feature>
<dbReference type="OrthoDB" id="1685240at2"/>
<feature type="transmembrane region" description="Helical" evidence="1">
    <location>
        <begin position="113"/>
        <end position="132"/>
    </location>
</feature>
<dbReference type="RefSeq" id="WP_106005028.1">
    <property type="nucleotide sequence ID" value="NZ_CP136419.1"/>
</dbReference>
<evidence type="ECO:0000313" key="2">
    <source>
        <dbReference type="EMBL" id="PRR73899.1"/>
    </source>
</evidence>
<proteinExistence type="predicted"/>
<feature type="transmembrane region" description="Helical" evidence="1">
    <location>
        <begin position="47"/>
        <end position="66"/>
    </location>
</feature>
<keyword evidence="1" id="KW-0812">Transmembrane</keyword>
<keyword evidence="1" id="KW-0472">Membrane</keyword>